<accession>A0AAU7NQG6</accession>
<dbReference type="InterPro" id="IPR027417">
    <property type="entry name" value="P-loop_NTPase"/>
</dbReference>
<dbReference type="Pfam" id="PF19557">
    <property type="entry name" value="DUF6079_1st"/>
    <property type="match status" value="1"/>
</dbReference>
<dbReference type="SUPFAM" id="SSF52540">
    <property type="entry name" value="P-loop containing nucleoside triphosphate hydrolases"/>
    <property type="match status" value="1"/>
</dbReference>
<feature type="domain" description="DUF6079" evidence="1">
    <location>
        <begin position="46"/>
        <end position="219"/>
    </location>
</feature>
<evidence type="ECO:0000313" key="2">
    <source>
        <dbReference type="EMBL" id="XBS19202.1"/>
    </source>
</evidence>
<gene>
    <name evidence="2" type="ORF">Q9L42_012585</name>
</gene>
<dbReference type="KEGG" id="mech:Q9L42_012585"/>
<dbReference type="Proteomes" id="UP001225378">
    <property type="component" value="Chromosome"/>
</dbReference>
<evidence type="ECO:0000313" key="3">
    <source>
        <dbReference type="Proteomes" id="UP001225378"/>
    </source>
</evidence>
<proteinExistence type="predicted"/>
<dbReference type="InterPro" id="IPR045725">
    <property type="entry name" value="DUF6079_N"/>
</dbReference>
<evidence type="ECO:0000259" key="1">
    <source>
        <dbReference type="Pfam" id="PF19557"/>
    </source>
</evidence>
<sequence>MEAFVQVDTHYTRSINLERDIDSNSILNAYIPTSKAMVMLDKIADTFNEQSIPRAWSLIGPYGSGKSSFAIFLTHLLEDPNYITSVSAEELLTKHNSKLAQRFIVHTQQSNAYCTVLLTGSAESLSRRLLKAMHSAAETYWQEKQGKKPGIIKELEIAAQDGATVSEILALLGKLKQAVLNVQGRGVLIVIDELGKFLEYEARHQGANDIYLLQALAEYAYKGGEANVLLVVLMHQAFEQYSKGLGETLRNEWVKVQGRFESMPFLESAEQTLRVVSAAFKSKVTESQRIAIRQQTQKITSVLSKQHALPVSLSPAIAEELLEKCYPLHPVAALILPVLCQKVAQNERTLFSYLGSQEHYGFQDGLTRLRKVGDWVQPWEIFEYFIHNQPTMTSDHATHRRWTEVLIAIERLGDAKESETQLLKTIGLFNIIGAQGGLKASEELLELCFPNSDQVSADLKALQDKSIVTYRKFSSEYRIWEGSDFDLDAQVNEFSQQLGRIDLAEVLNKRKTLLPIVARRYSITTGTLRYFQPVYASSDAGLKQAEKDDTPQIVFFLAEDSDALNAFHELTKIANELTIFALCENVTQLLSAVVEVLALERIQIESPEIKSDPVAQRELKDRLVAARQTEEFLLSQILDQPEQNRWFWRADRLDIANKKALQHQLSEILQSIYAKTPIIKNELVNRNKTSAQANSARNKLVAALLTHSHQEDLAFDPTKYPPEKSIYRAVLKETGIHVNNNGYWQIVEPSRDNDYQLFHVWQGITDYLKSDTRPKALAAIYELLSKPPYGVKQGVLPVLFIAYYLSKQRSLALYESGVFCPHVTQEHFEILLKRPDLFSVEAFDFSGIRADLFNQYLEKLVGKSPENSTLLDIVKPLAKFIHQLPPYTLATRNLDPKALAVRDAFRNTQSPMQLLFKELPEACGFPAYTDEQHFNGSNPNDFLNVLVENLNILNKAYQNLLAQFKQQLCQAFELGEQDNIGHIRNTLNQRYAGLEKYTVDGLGLKAFILRLQNDKDSDQGWLESIAAFLGKAPPEKWKQNNITEADYRLRELSERLKELAVVHAEQLKADVGNQATLIRVVSEQGEYSQVAYLTDELKKQADARIAELKLDKADKSLKHAILARLMSELLEKNE</sequence>
<dbReference type="RefSeq" id="WP_305908049.1">
    <property type="nucleotide sequence ID" value="NZ_CP157743.1"/>
</dbReference>
<keyword evidence="3" id="KW-1185">Reference proteome</keyword>
<dbReference type="AlphaFoldDB" id="A0AAU7NQG6"/>
<protein>
    <submittedName>
        <fullName evidence="2">DUF6079 family protein</fullName>
    </submittedName>
</protein>
<dbReference type="EMBL" id="CP157743">
    <property type="protein sequence ID" value="XBS19202.1"/>
    <property type="molecule type" value="Genomic_DNA"/>
</dbReference>
<organism evidence="2 3">
    <name type="scientific">Methylomarinum roseum</name>
    <dbReference type="NCBI Taxonomy" id="3067653"/>
    <lineage>
        <taxon>Bacteria</taxon>
        <taxon>Pseudomonadati</taxon>
        <taxon>Pseudomonadota</taxon>
        <taxon>Gammaproteobacteria</taxon>
        <taxon>Methylococcales</taxon>
        <taxon>Methylococcaceae</taxon>
        <taxon>Methylomarinum</taxon>
    </lineage>
</organism>
<name>A0AAU7NQG6_9GAMM</name>
<reference evidence="2 3" key="1">
    <citation type="journal article" date="2024" name="Microbiology">
        <title>Methylomarinum rosea sp. nov., a novel halophilic methanotrophic bacterium from the hypersaline Lake Elton.</title>
        <authorList>
            <person name="Suleimanov R.Z."/>
            <person name="Oshkin I.Y."/>
            <person name="Danilova O.V."/>
            <person name="Suzina N.E."/>
            <person name="Dedysh S.N."/>
        </authorList>
    </citation>
    <scope>NUCLEOTIDE SEQUENCE [LARGE SCALE GENOMIC DNA]</scope>
    <source>
        <strain evidence="2 3">Ch1-1</strain>
    </source>
</reference>